<dbReference type="RefSeq" id="XP_018137089.1">
    <property type="nucleotide sequence ID" value="XM_018294669.1"/>
</dbReference>
<dbReference type="Pfam" id="PF02984">
    <property type="entry name" value="Cyclin_C"/>
    <property type="match status" value="1"/>
</dbReference>
<feature type="domain" description="Cyclin C-terminal" evidence="2">
    <location>
        <begin position="179"/>
        <end position="251"/>
    </location>
</feature>
<dbReference type="Proteomes" id="UP000078397">
    <property type="component" value="Unassembled WGS sequence"/>
</dbReference>
<name>A0A179F1Q0_METCM</name>
<dbReference type="KEGG" id="pchm:VFPPC_16917"/>
<dbReference type="SUPFAM" id="SSF47954">
    <property type="entry name" value="Cyclin-like"/>
    <property type="match status" value="1"/>
</dbReference>
<organism evidence="3 4">
    <name type="scientific">Pochonia chlamydosporia 170</name>
    <dbReference type="NCBI Taxonomy" id="1380566"/>
    <lineage>
        <taxon>Eukaryota</taxon>
        <taxon>Fungi</taxon>
        <taxon>Dikarya</taxon>
        <taxon>Ascomycota</taxon>
        <taxon>Pezizomycotina</taxon>
        <taxon>Sordariomycetes</taxon>
        <taxon>Hypocreomycetidae</taxon>
        <taxon>Hypocreales</taxon>
        <taxon>Clavicipitaceae</taxon>
        <taxon>Pochonia</taxon>
    </lineage>
</organism>
<comment type="caution">
    <text evidence="3">The sequence shown here is derived from an EMBL/GenBank/DDBJ whole genome shotgun (WGS) entry which is preliminary data.</text>
</comment>
<evidence type="ECO:0000256" key="1">
    <source>
        <dbReference type="SAM" id="MobiDB-lite"/>
    </source>
</evidence>
<dbReference type="EMBL" id="LSBJ02000012">
    <property type="protein sequence ID" value="OAQ59009.1"/>
    <property type="molecule type" value="Genomic_DNA"/>
</dbReference>
<feature type="region of interest" description="Disordered" evidence="1">
    <location>
        <begin position="434"/>
        <end position="453"/>
    </location>
</feature>
<evidence type="ECO:0000259" key="2">
    <source>
        <dbReference type="Pfam" id="PF02984"/>
    </source>
</evidence>
<accession>A0A179F1Q0</accession>
<proteinExistence type="predicted"/>
<reference evidence="3 4" key="1">
    <citation type="journal article" date="2016" name="PLoS Pathog.">
        <title>Biosynthesis of antibiotic leucinostatins in bio-control fungus Purpureocillium lilacinum and their inhibition on phytophthora revealed by genome mining.</title>
        <authorList>
            <person name="Wang G."/>
            <person name="Liu Z."/>
            <person name="Lin R."/>
            <person name="Li E."/>
            <person name="Mao Z."/>
            <person name="Ling J."/>
            <person name="Yang Y."/>
            <person name="Yin W.B."/>
            <person name="Xie B."/>
        </authorList>
    </citation>
    <scope>NUCLEOTIDE SEQUENCE [LARGE SCALE GENOMIC DNA]</scope>
    <source>
        <strain evidence="3">170</strain>
    </source>
</reference>
<protein>
    <recommendedName>
        <fullName evidence="2">Cyclin C-terminal domain-containing protein</fullName>
    </recommendedName>
</protein>
<sequence length="453" mass="52888">MARFLYSKRRATDTEVLKAKKWLRERVPGRIVKEGVKPEEDRDEVMKQVLSKIAKYYSRQFDRQFDERYLLTWESREINIEFVFPVAYIVDKYLSLERGPECELKQVACAAVELVLNDTHLGSAYHSKLYIGPYDLDEFYRFRRKMPEEVTTHFREWPLPSDYVQKICGSIPGSNVDTDRIQDQAFSTYFSYVAALDHNFSRTTPLKLAATCLYLSMVIGGSEWCREHVEASGGYRETSLQDGAVKLLHGCLRMMQEDDHPINVCRGFIREKWQTLGRLPELHGLQKKNLWRKLNRSERLNLLETLGGEEREQLTLVLAACEQEDLLESLCGSESLERLESEIRRVRDRQRGLNLPLKWGKAQLKSGFVECTNTLSSTLIRGVQESDRLERSAGLERRERLNRFKKLMDGLLESLQMLERDKLMQVERQLRRKMQERKKKGVVQTLGHTAPSR</sequence>
<dbReference type="Gene3D" id="1.10.472.10">
    <property type="entry name" value="Cyclin-like"/>
    <property type="match status" value="1"/>
</dbReference>
<evidence type="ECO:0000313" key="4">
    <source>
        <dbReference type="Proteomes" id="UP000078397"/>
    </source>
</evidence>
<evidence type="ECO:0000313" key="3">
    <source>
        <dbReference type="EMBL" id="OAQ59009.1"/>
    </source>
</evidence>
<dbReference type="InterPro" id="IPR004367">
    <property type="entry name" value="Cyclin_C-dom"/>
</dbReference>
<keyword evidence="4" id="KW-1185">Reference proteome</keyword>
<dbReference type="GeneID" id="28858663"/>
<dbReference type="AlphaFoldDB" id="A0A179F1Q0"/>
<dbReference type="InterPro" id="IPR036915">
    <property type="entry name" value="Cyclin-like_sf"/>
</dbReference>
<gene>
    <name evidence="3" type="ORF">VFPPC_16917</name>
</gene>